<feature type="transmembrane region" description="Helical" evidence="1">
    <location>
        <begin position="6"/>
        <end position="33"/>
    </location>
</feature>
<gene>
    <name evidence="2" type="ORF">IAC74_06955</name>
</gene>
<name>A0A9D1NHN0_9FIRM</name>
<accession>A0A9D1NHN0</accession>
<reference evidence="2" key="1">
    <citation type="submission" date="2020-10" db="EMBL/GenBank/DDBJ databases">
        <authorList>
            <person name="Gilroy R."/>
        </authorList>
    </citation>
    <scope>NUCLEOTIDE SEQUENCE</scope>
    <source>
        <strain evidence="2">4920</strain>
    </source>
</reference>
<reference evidence="2" key="2">
    <citation type="journal article" date="2021" name="PeerJ">
        <title>Extensive microbial diversity within the chicken gut microbiome revealed by metagenomics and culture.</title>
        <authorList>
            <person name="Gilroy R."/>
            <person name="Ravi A."/>
            <person name="Getino M."/>
            <person name="Pursley I."/>
            <person name="Horton D.L."/>
            <person name="Alikhan N.F."/>
            <person name="Baker D."/>
            <person name="Gharbi K."/>
            <person name="Hall N."/>
            <person name="Watson M."/>
            <person name="Adriaenssens E.M."/>
            <person name="Foster-Nyarko E."/>
            <person name="Jarju S."/>
            <person name="Secka A."/>
            <person name="Antonio M."/>
            <person name="Oren A."/>
            <person name="Chaudhuri R.R."/>
            <person name="La Ragione R."/>
            <person name="Hildebrand F."/>
            <person name="Pallen M.J."/>
        </authorList>
    </citation>
    <scope>NUCLEOTIDE SEQUENCE</scope>
    <source>
        <strain evidence="2">4920</strain>
    </source>
</reference>
<keyword evidence="1" id="KW-1133">Transmembrane helix</keyword>
<evidence type="ECO:0000313" key="3">
    <source>
        <dbReference type="Proteomes" id="UP000886743"/>
    </source>
</evidence>
<dbReference type="Proteomes" id="UP000886743">
    <property type="component" value="Unassembled WGS sequence"/>
</dbReference>
<comment type="caution">
    <text evidence="2">The sequence shown here is derived from an EMBL/GenBank/DDBJ whole genome shotgun (WGS) entry which is preliminary data.</text>
</comment>
<sequence length="186" mass="20571">MNSLAALAGVVVVISAIFILLAVLVGIAFYVFYSLMLYRLAKKEFIDHAWLAWIPYASQYLLGQIAGPMNLFGKIRIEKTGLVLLLAPLAVWAATLVLSLFATIPFPLLAIPFAIITVLLSWVGPIAILVLELCVLYRIYSPYLPKNTVLVYTLVSIIGVTVPFFIFSILKKEPISEPYDFTFQGA</sequence>
<evidence type="ECO:0000313" key="2">
    <source>
        <dbReference type="EMBL" id="HIV03299.1"/>
    </source>
</evidence>
<proteinExistence type="predicted"/>
<keyword evidence="1" id="KW-0472">Membrane</keyword>
<organism evidence="2 3">
    <name type="scientific">Candidatus Aphodoplasma excrementigallinarum</name>
    <dbReference type="NCBI Taxonomy" id="2840673"/>
    <lineage>
        <taxon>Bacteria</taxon>
        <taxon>Bacillati</taxon>
        <taxon>Bacillota</taxon>
        <taxon>Clostridia</taxon>
        <taxon>Eubacteriales</taxon>
        <taxon>Candidatus Aphodoplasma</taxon>
    </lineage>
</organism>
<keyword evidence="1" id="KW-0812">Transmembrane</keyword>
<dbReference type="AlphaFoldDB" id="A0A9D1NHN0"/>
<feature type="transmembrane region" description="Helical" evidence="1">
    <location>
        <begin position="149"/>
        <end position="170"/>
    </location>
</feature>
<feature type="transmembrane region" description="Helical" evidence="1">
    <location>
        <begin position="82"/>
        <end position="104"/>
    </location>
</feature>
<feature type="transmembrane region" description="Helical" evidence="1">
    <location>
        <begin position="110"/>
        <end position="137"/>
    </location>
</feature>
<dbReference type="EMBL" id="DVOF01000208">
    <property type="protein sequence ID" value="HIV03299.1"/>
    <property type="molecule type" value="Genomic_DNA"/>
</dbReference>
<protein>
    <submittedName>
        <fullName evidence="2">Uncharacterized protein</fullName>
    </submittedName>
</protein>
<evidence type="ECO:0000256" key="1">
    <source>
        <dbReference type="SAM" id="Phobius"/>
    </source>
</evidence>